<comment type="similarity">
    <text evidence="1">Belongs to the bacterial ribosomal protein bL12 family.</text>
</comment>
<keyword evidence="3" id="KW-0687">Ribonucleoprotein</keyword>
<keyword evidence="8" id="KW-1185">Reference proteome</keyword>
<evidence type="ECO:0008006" key="9">
    <source>
        <dbReference type="Google" id="ProtNLM"/>
    </source>
</evidence>
<dbReference type="InterPro" id="IPR013823">
    <property type="entry name" value="Ribosomal_bL12_C"/>
</dbReference>
<evidence type="ECO:0000313" key="7">
    <source>
        <dbReference type="EMBL" id="EGG04133.1"/>
    </source>
</evidence>
<evidence type="ECO:0000313" key="8">
    <source>
        <dbReference type="Proteomes" id="UP000001072"/>
    </source>
</evidence>
<dbReference type="InterPro" id="IPR008932">
    <property type="entry name" value="Ribosomal_bL12_oligo"/>
</dbReference>
<dbReference type="FunCoup" id="F4RU75">
    <property type="interactions" value="187"/>
</dbReference>
<dbReference type="GO" id="GO:0005762">
    <property type="term" value="C:mitochondrial large ribosomal subunit"/>
    <property type="evidence" value="ECO:0007669"/>
    <property type="project" value="EnsemblFungi"/>
</dbReference>
<evidence type="ECO:0000256" key="1">
    <source>
        <dbReference type="ARBA" id="ARBA00007197"/>
    </source>
</evidence>
<dbReference type="AlphaFoldDB" id="F4RU75"/>
<dbReference type="Gene3D" id="1.20.5.710">
    <property type="entry name" value="Single helix bin"/>
    <property type="match status" value="1"/>
</dbReference>
<dbReference type="CDD" id="cd00387">
    <property type="entry name" value="Ribosomal_L7_L12"/>
    <property type="match status" value="1"/>
</dbReference>
<evidence type="ECO:0000259" key="6">
    <source>
        <dbReference type="Pfam" id="PF16320"/>
    </source>
</evidence>
<dbReference type="Proteomes" id="UP000001072">
    <property type="component" value="Unassembled WGS sequence"/>
</dbReference>
<dbReference type="PANTHER" id="PTHR45987:SF4">
    <property type="entry name" value="LARGE RIBOSOMAL SUBUNIT PROTEIN BL12M"/>
    <property type="match status" value="1"/>
</dbReference>
<organism evidence="8">
    <name type="scientific">Melampsora larici-populina (strain 98AG31 / pathotype 3-4-7)</name>
    <name type="common">Poplar leaf rust fungus</name>
    <dbReference type="NCBI Taxonomy" id="747676"/>
    <lineage>
        <taxon>Eukaryota</taxon>
        <taxon>Fungi</taxon>
        <taxon>Dikarya</taxon>
        <taxon>Basidiomycota</taxon>
        <taxon>Pucciniomycotina</taxon>
        <taxon>Pucciniomycetes</taxon>
        <taxon>Pucciniales</taxon>
        <taxon>Melampsoraceae</taxon>
        <taxon>Melampsora</taxon>
    </lineage>
</organism>
<evidence type="ECO:0000256" key="2">
    <source>
        <dbReference type="ARBA" id="ARBA00022980"/>
    </source>
</evidence>
<dbReference type="Pfam" id="PF16320">
    <property type="entry name" value="Ribosomal_L12_N"/>
    <property type="match status" value="1"/>
</dbReference>
<dbReference type="Gene3D" id="3.30.1390.10">
    <property type="match status" value="1"/>
</dbReference>
<evidence type="ECO:0000259" key="5">
    <source>
        <dbReference type="Pfam" id="PF00542"/>
    </source>
</evidence>
<dbReference type="InterPro" id="IPR000206">
    <property type="entry name" value="Ribosomal_bL12"/>
</dbReference>
<sequence length="141" mass="15623">PTPEFSNKIEEIVKSISQLTLIEASELVDALKTRLNITEIAAPISHSVNESKPIESQPSTPIEAEKPKEKTTFNLTLTKIDATQKAKVIKEVKTIMPNMNLVEAKKFVESLPKVLKENGSKEEIEKLKKTLESIGATVQLD</sequence>
<dbReference type="VEuPathDB" id="FungiDB:MELLADRAFT_37607"/>
<feature type="region of interest" description="Disordered" evidence="4">
    <location>
        <begin position="48"/>
        <end position="68"/>
    </location>
</feature>
<feature type="domain" description="Large ribosomal subunit protein bL12 C-terminal" evidence="5">
    <location>
        <begin position="73"/>
        <end position="140"/>
    </location>
</feature>
<dbReference type="RefSeq" id="XP_007412594.1">
    <property type="nucleotide sequence ID" value="XM_007412532.1"/>
</dbReference>
<dbReference type="SUPFAM" id="SSF48300">
    <property type="entry name" value="Ribosomal protein L7/12, oligomerisation (N-terminal) domain"/>
    <property type="match status" value="1"/>
</dbReference>
<feature type="domain" description="Large ribosomal subunit protein bL12 oligomerization" evidence="6">
    <location>
        <begin position="8"/>
        <end position="43"/>
    </location>
</feature>
<dbReference type="STRING" id="747676.F4RU75"/>
<dbReference type="GO" id="GO:0042645">
    <property type="term" value="C:mitochondrial nucleoid"/>
    <property type="evidence" value="ECO:0007669"/>
    <property type="project" value="EnsemblFungi"/>
</dbReference>
<feature type="non-terminal residue" evidence="7">
    <location>
        <position position="1"/>
    </location>
</feature>
<proteinExistence type="inferred from homology"/>
<dbReference type="GO" id="GO:0003735">
    <property type="term" value="F:structural constituent of ribosome"/>
    <property type="evidence" value="ECO:0007669"/>
    <property type="project" value="EnsemblFungi"/>
</dbReference>
<dbReference type="KEGG" id="mlr:MELLADRAFT_37607"/>
<dbReference type="HOGENOM" id="CLU_086499_0_2_1"/>
<dbReference type="InterPro" id="IPR014719">
    <property type="entry name" value="Ribosomal_bL12_C/ClpS-like"/>
</dbReference>
<feature type="compositionally biased region" description="Polar residues" evidence="4">
    <location>
        <begin position="48"/>
        <end position="60"/>
    </location>
</feature>
<dbReference type="SUPFAM" id="SSF54736">
    <property type="entry name" value="ClpS-like"/>
    <property type="match status" value="1"/>
</dbReference>
<name>F4RU75_MELLP</name>
<dbReference type="HAMAP" id="MF_00368">
    <property type="entry name" value="Ribosomal_bL12"/>
    <property type="match status" value="1"/>
</dbReference>
<accession>F4RU75</accession>
<evidence type="ECO:0000256" key="4">
    <source>
        <dbReference type="SAM" id="MobiDB-lite"/>
    </source>
</evidence>
<dbReference type="FunFam" id="3.30.1390.10:FF:000001">
    <property type="entry name" value="50S ribosomal protein L7/L12"/>
    <property type="match status" value="1"/>
</dbReference>
<keyword evidence="2" id="KW-0689">Ribosomal protein</keyword>
<dbReference type="EMBL" id="GL883120">
    <property type="protein sequence ID" value="EGG04133.1"/>
    <property type="molecule type" value="Genomic_DNA"/>
</dbReference>
<dbReference type="eggNOG" id="KOG1715">
    <property type="taxonomic scope" value="Eukaryota"/>
</dbReference>
<dbReference type="GO" id="GO:0006412">
    <property type="term" value="P:translation"/>
    <property type="evidence" value="ECO:0007669"/>
    <property type="project" value="InterPro"/>
</dbReference>
<protein>
    <recommendedName>
        <fullName evidence="9">Ribosomal protein L7/L12 C-terminal domain-containing protein</fullName>
    </recommendedName>
</protein>
<evidence type="ECO:0000256" key="3">
    <source>
        <dbReference type="ARBA" id="ARBA00023274"/>
    </source>
</evidence>
<dbReference type="OrthoDB" id="250175at2759"/>
<dbReference type="InterPro" id="IPR036235">
    <property type="entry name" value="Ribosomal_bL12_oligo_N_sf"/>
</dbReference>
<dbReference type="Pfam" id="PF00542">
    <property type="entry name" value="Ribosomal_L12"/>
    <property type="match status" value="1"/>
</dbReference>
<dbReference type="GO" id="GO:0003729">
    <property type="term" value="F:mRNA binding"/>
    <property type="evidence" value="ECO:0007669"/>
    <property type="project" value="TreeGrafter"/>
</dbReference>
<gene>
    <name evidence="7" type="ORF">MELLADRAFT_37607</name>
</gene>
<dbReference type="PANTHER" id="PTHR45987">
    <property type="entry name" value="39S RIBOSOMAL PROTEIN L12"/>
    <property type="match status" value="1"/>
</dbReference>
<reference evidence="8" key="1">
    <citation type="journal article" date="2011" name="Proc. Natl. Acad. Sci. U.S.A.">
        <title>Obligate biotrophy features unraveled by the genomic analysis of rust fungi.</title>
        <authorList>
            <person name="Duplessis S."/>
            <person name="Cuomo C.A."/>
            <person name="Lin Y.-C."/>
            <person name="Aerts A."/>
            <person name="Tisserant E."/>
            <person name="Veneault-Fourrey C."/>
            <person name="Joly D.L."/>
            <person name="Hacquard S."/>
            <person name="Amselem J."/>
            <person name="Cantarel B.L."/>
            <person name="Chiu R."/>
            <person name="Coutinho P.M."/>
            <person name="Feau N."/>
            <person name="Field M."/>
            <person name="Frey P."/>
            <person name="Gelhaye E."/>
            <person name="Goldberg J."/>
            <person name="Grabherr M.G."/>
            <person name="Kodira C.D."/>
            <person name="Kohler A."/>
            <person name="Kuees U."/>
            <person name="Lindquist E.A."/>
            <person name="Lucas S.M."/>
            <person name="Mago R."/>
            <person name="Mauceli E."/>
            <person name="Morin E."/>
            <person name="Murat C."/>
            <person name="Pangilinan J.L."/>
            <person name="Park R."/>
            <person name="Pearson M."/>
            <person name="Quesneville H."/>
            <person name="Rouhier N."/>
            <person name="Sakthikumar S."/>
            <person name="Salamov A.A."/>
            <person name="Schmutz J."/>
            <person name="Selles B."/>
            <person name="Shapiro H."/>
            <person name="Tanguay P."/>
            <person name="Tuskan G.A."/>
            <person name="Henrissat B."/>
            <person name="Van de Peer Y."/>
            <person name="Rouze P."/>
            <person name="Ellis J.G."/>
            <person name="Dodds P.N."/>
            <person name="Schein J.E."/>
            <person name="Zhong S."/>
            <person name="Hamelin R.C."/>
            <person name="Grigoriev I.V."/>
            <person name="Szabo L.J."/>
            <person name="Martin F."/>
        </authorList>
    </citation>
    <scope>NUCLEOTIDE SEQUENCE [LARGE SCALE GENOMIC DNA]</scope>
    <source>
        <strain evidence="8">98AG31 / pathotype 3-4-7</strain>
    </source>
</reference>
<dbReference type="GeneID" id="18927657"/>
<dbReference type="InParanoid" id="F4RU75"/>